<evidence type="ECO:0000313" key="3">
    <source>
        <dbReference type="EMBL" id="KAG2392416.1"/>
    </source>
</evidence>
<keyword evidence="1" id="KW-0175">Coiled coil</keyword>
<protein>
    <submittedName>
        <fullName evidence="3">Uncharacterized protein</fullName>
    </submittedName>
</protein>
<dbReference type="AlphaFoldDB" id="A0AA88H1M9"/>
<feature type="coiled-coil region" evidence="1">
    <location>
        <begin position="236"/>
        <end position="263"/>
    </location>
</feature>
<dbReference type="Proteomes" id="UP000816034">
    <property type="component" value="Unassembled WGS sequence"/>
</dbReference>
<feature type="region of interest" description="Disordered" evidence="2">
    <location>
        <begin position="191"/>
        <end position="223"/>
    </location>
</feature>
<proteinExistence type="predicted"/>
<organism evidence="3 4">
    <name type="scientific">Naegleria lovaniensis</name>
    <name type="common">Amoeba</name>
    <dbReference type="NCBI Taxonomy" id="51637"/>
    <lineage>
        <taxon>Eukaryota</taxon>
        <taxon>Discoba</taxon>
        <taxon>Heterolobosea</taxon>
        <taxon>Tetramitia</taxon>
        <taxon>Eutetramitia</taxon>
        <taxon>Vahlkampfiidae</taxon>
        <taxon>Naegleria</taxon>
    </lineage>
</organism>
<dbReference type="RefSeq" id="XP_044554310.1">
    <property type="nucleotide sequence ID" value="XM_044688460.1"/>
</dbReference>
<evidence type="ECO:0000256" key="2">
    <source>
        <dbReference type="SAM" id="MobiDB-lite"/>
    </source>
</evidence>
<dbReference type="EMBL" id="PYSW02000005">
    <property type="protein sequence ID" value="KAG2392416.1"/>
    <property type="molecule type" value="Genomic_DNA"/>
</dbReference>
<accession>A0AA88H1M9</accession>
<name>A0AA88H1M9_NAELO</name>
<feature type="region of interest" description="Disordered" evidence="2">
    <location>
        <begin position="1"/>
        <end position="24"/>
    </location>
</feature>
<gene>
    <name evidence="3" type="ORF">C9374_012668</name>
</gene>
<evidence type="ECO:0000313" key="4">
    <source>
        <dbReference type="Proteomes" id="UP000816034"/>
    </source>
</evidence>
<comment type="caution">
    <text evidence="3">The sequence shown here is derived from an EMBL/GenBank/DDBJ whole genome shotgun (WGS) entry which is preliminary data.</text>
</comment>
<dbReference type="GeneID" id="68105122"/>
<reference evidence="3 4" key="1">
    <citation type="journal article" date="2018" name="BMC Genomics">
        <title>The genome of Naegleria lovaniensis, the basis for a comparative approach to unravel pathogenicity factors of the human pathogenic amoeba N. fowleri.</title>
        <authorList>
            <person name="Liechti N."/>
            <person name="Schurch N."/>
            <person name="Bruggmann R."/>
            <person name="Wittwer M."/>
        </authorList>
    </citation>
    <scope>NUCLEOTIDE SEQUENCE [LARGE SCALE GENOMIC DNA]</scope>
    <source>
        <strain evidence="3 4">ATCC 30569</strain>
    </source>
</reference>
<feature type="compositionally biased region" description="Low complexity" evidence="2">
    <location>
        <begin position="7"/>
        <end position="19"/>
    </location>
</feature>
<sequence>MKRKNSDSSQSPSQVSQSNESEETHDRTCNFHYLGVHSYATAKDVDSSELSRQLLDCLNQEKDENQTIHVGSWGNNLGRWKLEISLTKIETILTGFDPKADTHKFYYLFLFKQGCPHLMEPGRMEGNVKVPDNLLEWDGKFSKLRSNQTVAKHCKKQNGEFHIVLFIQPKNSAENGHYLISKETFIADTSSSKKRKSDASSTDDEASTHSSTGDSQTLLQIEPSSTTTITISMHGYLELKKKIEHLEEQIQDIKKSIDQFIQVKEASPNES</sequence>
<keyword evidence="4" id="KW-1185">Reference proteome</keyword>
<feature type="compositionally biased region" description="Polar residues" evidence="2">
    <location>
        <begin position="213"/>
        <end position="223"/>
    </location>
</feature>
<evidence type="ECO:0000256" key="1">
    <source>
        <dbReference type="SAM" id="Coils"/>
    </source>
</evidence>